<evidence type="ECO:0000313" key="3">
    <source>
        <dbReference type="Proteomes" id="UP000703590"/>
    </source>
</evidence>
<proteinExistence type="predicted"/>
<evidence type="ECO:0008006" key="4">
    <source>
        <dbReference type="Google" id="ProtNLM"/>
    </source>
</evidence>
<comment type="caution">
    <text evidence="2">The sequence shown here is derived from an EMBL/GenBank/DDBJ whole genome shotgun (WGS) entry which is preliminary data.</text>
</comment>
<gene>
    <name evidence="2" type="ORF">JWV37_12020</name>
</gene>
<reference evidence="2" key="2">
    <citation type="submission" date="2021-02" db="EMBL/GenBank/DDBJ databases">
        <authorList>
            <person name="Merkel A.Y."/>
        </authorList>
    </citation>
    <scope>NUCLEOTIDE SEQUENCE</scope>
    <source>
        <strain evidence="2">T05b</strain>
    </source>
</reference>
<accession>A0ABS2WV28</accession>
<feature type="signal peptide" evidence="1">
    <location>
        <begin position="1"/>
        <end position="20"/>
    </location>
</feature>
<organism evidence="2 3">
    <name type="scientific">Sulfurospirillum tamanense</name>
    <dbReference type="NCBI Taxonomy" id="2813362"/>
    <lineage>
        <taxon>Bacteria</taxon>
        <taxon>Pseudomonadati</taxon>
        <taxon>Campylobacterota</taxon>
        <taxon>Epsilonproteobacteria</taxon>
        <taxon>Campylobacterales</taxon>
        <taxon>Sulfurospirillaceae</taxon>
        <taxon>Sulfurospirillum</taxon>
    </lineage>
</organism>
<keyword evidence="1" id="KW-0732">Signal</keyword>
<sequence length="294" mass="32390">MKKRWILGGAAALAVVVAFGANVAAASRVQHEISTELTENKISHESVTCKGIYPDFTCAVSQVRYEGVGIRKITVSGIESLDKMHRQVDGKHGFGMEIEGVKVEDFNQPWVFMLNLLSSGAFAQSWPLMEAFVFNDAGKISLSGKAVLKEGNLSAVEDFSMILHNSFGAAQMGFSAFYAQETPRFTRFDASLSLVDLREVVEAFYRLMENPEATKTEIDEAFNAFKTDTLVEIREEIALSEDPVVRDVLVALEQVLSEKSKRISLRVVTKNTQGLDLNALSLASQEQLDVVISN</sequence>
<evidence type="ECO:0000256" key="1">
    <source>
        <dbReference type="SAM" id="SignalP"/>
    </source>
</evidence>
<dbReference type="RefSeq" id="WP_205460069.1">
    <property type="nucleotide sequence ID" value="NZ_JAFHKK010000042.1"/>
</dbReference>
<protein>
    <recommendedName>
        <fullName evidence="4">DUF945 family protein</fullName>
    </recommendedName>
</protein>
<dbReference type="EMBL" id="JAFHKK010000042">
    <property type="protein sequence ID" value="MBN2965508.1"/>
    <property type="molecule type" value="Genomic_DNA"/>
</dbReference>
<reference evidence="2" key="1">
    <citation type="submission" date="2021-02" db="EMBL/GenBank/DDBJ databases">
        <title>Sulfurospirillum tamanensis sp. nov.</title>
        <authorList>
            <person name="Frolova A."/>
            <person name="Merkel A."/>
            <person name="Slobodkin A."/>
        </authorList>
    </citation>
    <scope>NUCLEOTIDE SEQUENCE</scope>
    <source>
        <strain evidence="2">T05b</strain>
    </source>
</reference>
<dbReference type="Proteomes" id="UP000703590">
    <property type="component" value="Unassembled WGS sequence"/>
</dbReference>
<evidence type="ECO:0000313" key="2">
    <source>
        <dbReference type="EMBL" id="MBN2965508.1"/>
    </source>
</evidence>
<keyword evidence="3" id="KW-1185">Reference proteome</keyword>
<feature type="chain" id="PRO_5047329322" description="DUF945 family protein" evidence="1">
    <location>
        <begin position="21"/>
        <end position="294"/>
    </location>
</feature>
<name>A0ABS2WV28_9BACT</name>